<keyword evidence="3" id="KW-1185">Reference proteome</keyword>
<dbReference type="RefSeq" id="WP_274189765.1">
    <property type="nucleotide sequence ID" value="NZ_BAABHN010000013.1"/>
</dbReference>
<dbReference type="Proteomes" id="UP001595909">
    <property type="component" value="Unassembled WGS sequence"/>
</dbReference>
<keyword evidence="2" id="KW-0808">Transferase</keyword>
<name>A0ABV9RFT6_9PSEU</name>
<gene>
    <name evidence="2" type="ORF">ACFPEL_06765</name>
</gene>
<dbReference type="Pfam" id="PF02515">
    <property type="entry name" value="CoA_transf_3"/>
    <property type="match status" value="1"/>
</dbReference>
<dbReference type="Gene3D" id="3.40.50.10540">
    <property type="entry name" value="Crotonobetainyl-coa:carnitine coa-transferase, domain 1"/>
    <property type="match status" value="1"/>
</dbReference>
<dbReference type="Gene3D" id="3.30.1540.10">
    <property type="entry name" value="formyl-coa transferase, domain 3"/>
    <property type="match status" value="1"/>
</dbReference>
<comment type="caution">
    <text evidence="2">The sequence shown here is derived from an EMBL/GenBank/DDBJ whole genome shotgun (WGS) entry which is preliminary data.</text>
</comment>
<dbReference type="InterPro" id="IPR003673">
    <property type="entry name" value="CoA-Trfase_fam_III"/>
</dbReference>
<sequence>MGGPLAGTTVVELAGIGPGPFAGMLLADLGADVVRVDRPTASGGAAPSSPADVLNRGKRSVVLDLKRPEAVEAVLALCETADVLIEGNRPGVTERLGVGPDDVWARNPRVVYGRMTGWGQDGPLAARAGHDIGYIAVTGALHAMGEHGGPPQVPLNLVGDFGGGATYLVVGVLAALLEASRTGRGQVVDAAIVDGASHLLAAIHTLLGSGRWRDERGVNLLDGSTPWYSVYETADGRHMAVGAIEPKFYAELLAVLGVDEDPSRQHERAHWPELRATLAAAFAGRTQAEWTERFEGTDACVAPVLGLSEAAAHPHVAARGSVVERDGLLQPGPAPRFPANPVDGTPEPYVPGADTREALKAAGVEVEDLLARGSAVQS</sequence>
<evidence type="ECO:0000313" key="2">
    <source>
        <dbReference type="EMBL" id="MFC4832108.1"/>
    </source>
</evidence>
<evidence type="ECO:0000256" key="1">
    <source>
        <dbReference type="SAM" id="MobiDB-lite"/>
    </source>
</evidence>
<dbReference type="PANTHER" id="PTHR48228:SF5">
    <property type="entry name" value="ALPHA-METHYLACYL-COA RACEMASE"/>
    <property type="match status" value="1"/>
</dbReference>
<feature type="region of interest" description="Disordered" evidence="1">
    <location>
        <begin position="332"/>
        <end position="352"/>
    </location>
</feature>
<reference evidence="3" key="1">
    <citation type="journal article" date="2019" name="Int. J. Syst. Evol. Microbiol.">
        <title>The Global Catalogue of Microorganisms (GCM) 10K type strain sequencing project: providing services to taxonomists for standard genome sequencing and annotation.</title>
        <authorList>
            <consortium name="The Broad Institute Genomics Platform"/>
            <consortium name="The Broad Institute Genome Sequencing Center for Infectious Disease"/>
            <person name="Wu L."/>
            <person name="Ma J."/>
        </authorList>
    </citation>
    <scope>NUCLEOTIDE SEQUENCE [LARGE SCALE GENOMIC DNA]</scope>
    <source>
        <strain evidence="3">CCUG 50347</strain>
    </source>
</reference>
<dbReference type="GO" id="GO:0016740">
    <property type="term" value="F:transferase activity"/>
    <property type="evidence" value="ECO:0007669"/>
    <property type="project" value="UniProtKB-KW"/>
</dbReference>
<dbReference type="InterPro" id="IPR023606">
    <property type="entry name" value="CoA-Trfase_III_dom_1_sf"/>
</dbReference>
<evidence type="ECO:0000313" key="3">
    <source>
        <dbReference type="Proteomes" id="UP001595909"/>
    </source>
</evidence>
<proteinExistence type="predicted"/>
<organism evidence="2 3">
    <name type="scientific">Actinomycetospora chibensis</name>
    <dbReference type="NCBI Taxonomy" id="663606"/>
    <lineage>
        <taxon>Bacteria</taxon>
        <taxon>Bacillati</taxon>
        <taxon>Actinomycetota</taxon>
        <taxon>Actinomycetes</taxon>
        <taxon>Pseudonocardiales</taxon>
        <taxon>Pseudonocardiaceae</taxon>
        <taxon>Actinomycetospora</taxon>
    </lineage>
</organism>
<dbReference type="PANTHER" id="PTHR48228">
    <property type="entry name" value="SUCCINYL-COA--D-CITRAMALATE COA-TRANSFERASE"/>
    <property type="match status" value="1"/>
</dbReference>
<protein>
    <submittedName>
        <fullName evidence="2">CaiB/BaiF CoA transferase family protein</fullName>
    </submittedName>
</protein>
<accession>A0ABV9RFT6</accession>
<dbReference type="InterPro" id="IPR044855">
    <property type="entry name" value="CoA-Trfase_III_dom3_sf"/>
</dbReference>
<dbReference type="EMBL" id="JBHSIM010000013">
    <property type="protein sequence ID" value="MFC4832108.1"/>
    <property type="molecule type" value="Genomic_DNA"/>
</dbReference>
<dbReference type="SUPFAM" id="SSF89796">
    <property type="entry name" value="CoA-transferase family III (CaiB/BaiF)"/>
    <property type="match status" value="1"/>
</dbReference>
<dbReference type="InterPro" id="IPR050509">
    <property type="entry name" value="CoA-transferase_III"/>
</dbReference>